<dbReference type="PROSITE" id="PS00080">
    <property type="entry name" value="MULTICOPPER_OXIDASE2"/>
    <property type="match status" value="1"/>
</dbReference>
<feature type="chain" id="PRO_5013163716" evidence="6">
    <location>
        <begin position="28"/>
        <end position="615"/>
    </location>
</feature>
<dbReference type="InterPro" id="IPR002355">
    <property type="entry name" value="Cu_oxidase_Cu_BS"/>
</dbReference>
<dbReference type="InterPro" id="IPR011706">
    <property type="entry name" value="Cu-oxidase_C"/>
</dbReference>
<dbReference type="InterPro" id="IPR045087">
    <property type="entry name" value="Cu-oxidase_fam"/>
</dbReference>
<dbReference type="PROSITE" id="PS00079">
    <property type="entry name" value="MULTICOPPER_OXIDASE1"/>
    <property type="match status" value="1"/>
</dbReference>
<dbReference type="GO" id="GO:0016491">
    <property type="term" value="F:oxidoreductase activity"/>
    <property type="evidence" value="ECO:0000318"/>
    <property type="project" value="GO_Central"/>
</dbReference>
<feature type="domain" description="Plastocyanin-like" evidence="9">
    <location>
        <begin position="44"/>
        <end position="160"/>
    </location>
</feature>
<dbReference type="OrthoDB" id="2121828at2759"/>
<proteinExistence type="inferred from homology"/>
<reference evidence="10 11" key="1">
    <citation type="journal article" date="2014" name="Nat. Commun.">
        <title>Klebsormidium flaccidum genome reveals primary factors for plant terrestrial adaptation.</title>
        <authorList>
            <person name="Hori K."/>
            <person name="Maruyama F."/>
            <person name="Fujisawa T."/>
            <person name="Togashi T."/>
            <person name="Yamamoto N."/>
            <person name="Seo M."/>
            <person name="Sato S."/>
            <person name="Yamada T."/>
            <person name="Mori H."/>
            <person name="Tajima N."/>
            <person name="Moriyama T."/>
            <person name="Ikeuchi M."/>
            <person name="Watanabe M."/>
            <person name="Wada H."/>
            <person name="Kobayashi K."/>
            <person name="Saito M."/>
            <person name="Masuda T."/>
            <person name="Sasaki-Sekimoto Y."/>
            <person name="Mashiguchi K."/>
            <person name="Awai K."/>
            <person name="Shimojima M."/>
            <person name="Masuda S."/>
            <person name="Iwai M."/>
            <person name="Nobusawa T."/>
            <person name="Narise T."/>
            <person name="Kondo S."/>
            <person name="Saito H."/>
            <person name="Sato R."/>
            <person name="Murakawa M."/>
            <person name="Ihara Y."/>
            <person name="Oshima-Yamada Y."/>
            <person name="Ohtaka K."/>
            <person name="Satoh M."/>
            <person name="Sonobe K."/>
            <person name="Ishii M."/>
            <person name="Ohtani R."/>
            <person name="Kanamori-Sato M."/>
            <person name="Honoki R."/>
            <person name="Miyazaki D."/>
            <person name="Mochizuki H."/>
            <person name="Umetsu J."/>
            <person name="Higashi K."/>
            <person name="Shibata D."/>
            <person name="Kamiya Y."/>
            <person name="Sato N."/>
            <person name="Nakamura Y."/>
            <person name="Tabata S."/>
            <person name="Ida S."/>
            <person name="Kurokawa K."/>
            <person name="Ohta H."/>
        </authorList>
    </citation>
    <scope>NUCLEOTIDE SEQUENCE [LARGE SCALE GENOMIC DNA]</scope>
    <source>
        <strain evidence="10 11">NIES-2285</strain>
    </source>
</reference>
<evidence type="ECO:0000259" key="7">
    <source>
        <dbReference type="Pfam" id="PF00394"/>
    </source>
</evidence>
<comment type="cofactor">
    <cofactor evidence="1">
        <name>Cu cation</name>
        <dbReference type="ChEBI" id="CHEBI:23378"/>
    </cofactor>
</comment>
<dbReference type="InterPro" id="IPR001117">
    <property type="entry name" value="Cu-oxidase_2nd"/>
</dbReference>
<keyword evidence="5" id="KW-0186">Copper</keyword>
<feature type="signal peptide" evidence="6">
    <location>
        <begin position="1"/>
        <end position="27"/>
    </location>
</feature>
<organism evidence="10 11">
    <name type="scientific">Klebsormidium nitens</name>
    <name type="common">Green alga</name>
    <name type="synonym">Ulothrix nitens</name>
    <dbReference type="NCBI Taxonomy" id="105231"/>
    <lineage>
        <taxon>Eukaryota</taxon>
        <taxon>Viridiplantae</taxon>
        <taxon>Streptophyta</taxon>
        <taxon>Klebsormidiophyceae</taxon>
        <taxon>Klebsormidiales</taxon>
        <taxon>Klebsormidiaceae</taxon>
        <taxon>Klebsormidium</taxon>
    </lineage>
</organism>
<dbReference type="Pfam" id="PF07732">
    <property type="entry name" value="Cu-oxidase_3"/>
    <property type="match status" value="1"/>
</dbReference>
<keyword evidence="11" id="KW-1185">Reference proteome</keyword>
<evidence type="ECO:0000256" key="5">
    <source>
        <dbReference type="ARBA" id="ARBA00023008"/>
    </source>
</evidence>
<dbReference type="InterPro" id="IPR008972">
    <property type="entry name" value="Cupredoxin"/>
</dbReference>
<evidence type="ECO:0000256" key="6">
    <source>
        <dbReference type="SAM" id="SignalP"/>
    </source>
</evidence>
<evidence type="ECO:0000256" key="1">
    <source>
        <dbReference type="ARBA" id="ARBA00001935"/>
    </source>
</evidence>
<dbReference type="Pfam" id="PF07731">
    <property type="entry name" value="Cu-oxidase_2"/>
    <property type="match status" value="1"/>
</dbReference>
<evidence type="ECO:0000313" key="11">
    <source>
        <dbReference type="Proteomes" id="UP000054558"/>
    </source>
</evidence>
<evidence type="ECO:0000256" key="4">
    <source>
        <dbReference type="ARBA" id="ARBA00023002"/>
    </source>
</evidence>
<name>A0A1Y1HWA6_KLENI</name>
<feature type="domain" description="Plastocyanin-like" evidence="7">
    <location>
        <begin position="176"/>
        <end position="348"/>
    </location>
</feature>
<dbReference type="PANTHER" id="PTHR11709">
    <property type="entry name" value="MULTI-COPPER OXIDASE"/>
    <property type="match status" value="1"/>
</dbReference>
<dbReference type="Proteomes" id="UP000054558">
    <property type="component" value="Unassembled WGS sequence"/>
</dbReference>
<keyword evidence="6" id="KW-0732">Signal</keyword>
<dbReference type="STRING" id="105231.A0A1Y1HWA6"/>
<dbReference type="InterPro" id="IPR033138">
    <property type="entry name" value="Cu_oxidase_CS"/>
</dbReference>
<dbReference type="GO" id="GO:0005507">
    <property type="term" value="F:copper ion binding"/>
    <property type="evidence" value="ECO:0007669"/>
    <property type="project" value="InterPro"/>
</dbReference>
<evidence type="ECO:0000256" key="2">
    <source>
        <dbReference type="ARBA" id="ARBA00010609"/>
    </source>
</evidence>
<dbReference type="AlphaFoldDB" id="A0A1Y1HWA6"/>
<dbReference type="Pfam" id="PF00394">
    <property type="entry name" value="Cu-oxidase"/>
    <property type="match status" value="1"/>
</dbReference>
<evidence type="ECO:0000313" key="10">
    <source>
        <dbReference type="EMBL" id="GAQ80786.1"/>
    </source>
</evidence>
<keyword evidence="3" id="KW-0479">Metal-binding</keyword>
<dbReference type="Gene3D" id="2.60.40.420">
    <property type="entry name" value="Cupredoxins - blue copper proteins"/>
    <property type="match status" value="3"/>
</dbReference>
<evidence type="ECO:0000256" key="3">
    <source>
        <dbReference type="ARBA" id="ARBA00022723"/>
    </source>
</evidence>
<dbReference type="SUPFAM" id="SSF49503">
    <property type="entry name" value="Cupredoxins"/>
    <property type="match status" value="3"/>
</dbReference>
<dbReference type="FunFam" id="2.60.40.420:FF:000045">
    <property type="entry name" value="Laccase 2"/>
    <property type="match status" value="1"/>
</dbReference>
<feature type="domain" description="Plastocyanin-like" evidence="8">
    <location>
        <begin position="465"/>
        <end position="581"/>
    </location>
</feature>
<gene>
    <name evidence="10" type="ORF">KFL_000620200</name>
</gene>
<sequence>MACSVLPAAALLLGTLALLLAAQQATASYPPQVSGNTKEYNFTVSYAFWAPDCVERSIIVVNGQYPGPAIDVQRGDRVIVRVTNQLYAEGISIHWHGILQTGGSAYMDGSAYVSHCPILPHETFVYNFTVPDQVGTFWWHGHNAGHSSEGFYGSFVVRPNPAFGDTEPFQADGESMLLMNDWWHRSHQDQFIGLDIPQNPTSDFRFVGEPQSLLLNGRGQYNCSLLASVPAAYSAGDALNCSTTSPQCSPNTVIGPITPNSTHRLRIVNTGSLSFLNIAIEGHNMTVVAADANYVTPVSVKYLDVWAGQRYDVLITADQPVANYWITVTVRGRRPNTPPGRWALQYAGAPAGLPTTNASALAAQQPAWDNQNFTLAQQNLYTSLGGSNLTDPVAQNPTRQIVLVNSQNRVDGRKRNVLNGVAYVDPMTPITHTLFFNMTGGYTTGLISDQPPLTYNYIKTIGSPDNYTLATGQSVFEVNEGDVIDVVLQNGVTLVNASDPHPWHLHGMDFWVLGSAAGENFNGSTAKLNTVNPVYRSTVGLIAYGWTYIRFVASNPGPWFFHCHLISHMHMGMNTVINIKPASGVYPAPPPGSQMCGMVTPLVLQDFFLQGGRLK</sequence>
<accession>A0A1Y1HWA6</accession>
<comment type="similarity">
    <text evidence="2">Belongs to the multicopper oxidase family.</text>
</comment>
<dbReference type="PANTHER" id="PTHR11709:SF394">
    <property type="entry name" value="FI03373P-RELATED"/>
    <property type="match status" value="1"/>
</dbReference>
<evidence type="ECO:0000259" key="9">
    <source>
        <dbReference type="Pfam" id="PF07732"/>
    </source>
</evidence>
<keyword evidence="4" id="KW-0560">Oxidoreductase</keyword>
<dbReference type="OMA" id="TGAWAFH"/>
<dbReference type="EMBL" id="DF237011">
    <property type="protein sequence ID" value="GAQ80786.1"/>
    <property type="molecule type" value="Genomic_DNA"/>
</dbReference>
<evidence type="ECO:0000259" key="8">
    <source>
        <dbReference type="Pfam" id="PF07731"/>
    </source>
</evidence>
<protein>
    <submittedName>
        <fullName evidence="10">Putative L-ascorbate oxidase</fullName>
    </submittedName>
</protein>
<dbReference type="InterPro" id="IPR011707">
    <property type="entry name" value="Cu-oxidase-like_N"/>
</dbReference>